<dbReference type="EMBL" id="JAUCFI010000001">
    <property type="protein sequence ID" value="MDM5281831.1"/>
    <property type="molecule type" value="Genomic_DNA"/>
</dbReference>
<gene>
    <name evidence="3" type="ORF">QUF85_00340</name>
</gene>
<dbReference type="RefSeq" id="WP_289348071.1">
    <property type="nucleotide sequence ID" value="NZ_JAUCFI010000001.1"/>
</dbReference>
<proteinExistence type="predicted"/>
<dbReference type="InterPro" id="IPR018778">
    <property type="entry name" value="T7SS_EssB"/>
</dbReference>
<dbReference type="AlphaFoldDB" id="A0AAJ1QI73"/>
<sequence>MKIQLFELGTLFILKNRHYRLEIATNKVLAERVEDLTELQEEHPYFFTLKDIKKENDRLILDYEMEEGYQPLQIAKSYSIVLRLALLNQLLELDPLHNFKGKVLIHPRNIFFKDMKKLKFLYRSNQWLPFEGHIEKLEQYKILTLSMFSRFSYEKYKREKENLLKKEKDEFFFRIENAGSVEDLKELIASKLQEEETLHFFGLEAEKQKIKKQKRILTGISIGIFAAVFTLALFLQQMAVKEAETVYATELEKAEQKSTFYKLLSEDKYDDALSLLKKTGGSKKEFANLYFEKGEYQKAIEADDNLIKPSVEALYKANKKEKILELEAESDYLDIEKKIVSYDYSVLLSMQAFTKDEDQQLRIGQAFAEHGDLTDANDLNKRLKNKELTVTIRKKELQNQVAQLEQQIKNLKKKKDVKSKDIKEQLDPKNKELTTYKTELDKLDKKLGFN</sequence>
<organism evidence="3 4">
    <name type="scientific">Peribacillus frigoritolerans</name>
    <dbReference type="NCBI Taxonomy" id="450367"/>
    <lineage>
        <taxon>Bacteria</taxon>
        <taxon>Bacillati</taxon>
        <taxon>Bacillota</taxon>
        <taxon>Bacilli</taxon>
        <taxon>Bacillales</taxon>
        <taxon>Bacillaceae</taxon>
        <taxon>Peribacillus</taxon>
    </lineage>
</organism>
<feature type="transmembrane region" description="Helical" evidence="2">
    <location>
        <begin position="216"/>
        <end position="235"/>
    </location>
</feature>
<reference evidence="3" key="1">
    <citation type="submission" date="2023-06" db="EMBL/GenBank/DDBJ databases">
        <title>Comparative genomics of Bacillaceae isolates and their secondary metabolite potential.</title>
        <authorList>
            <person name="Song L."/>
            <person name="Nielsen L.J."/>
            <person name="Mohite O."/>
            <person name="Xu X."/>
            <person name="Weber T."/>
            <person name="Kovacs A.T."/>
        </authorList>
    </citation>
    <scope>NUCLEOTIDE SEQUENCE</scope>
    <source>
        <strain evidence="3">G1S1</strain>
    </source>
</reference>
<dbReference type="Gene3D" id="1.10.510.10">
    <property type="entry name" value="Transferase(Phosphotransferase) domain 1"/>
    <property type="match status" value="1"/>
</dbReference>
<evidence type="ECO:0000313" key="3">
    <source>
        <dbReference type="EMBL" id="MDM5281831.1"/>
    </source>
</evidence>
<evidence type="ECO:0000256" key="2">
    <source>
        <dbReference type="SAM" id="Phobius"/>
    </source>
</evidence>
<evidence type="ECO:0000313" key="4">
    <source>
        <dbReference type="Proteomes" id="UP001238973"/>
    </source>
</evidence>
<dbReference type="Proteomes" id="UP001238973">
    <property type="component" value="Unassembled WGS sequence"/>
</dbReference>
<keyword evidence="2" id="KW-0472">Membrane</keyword>
<comment type="caution">
    <text evidence="3">The sequence shown here is derived from an EMBL/GenBank/DDBJ whole genome shotgun (WGS) entry which is preliminary data.</text>
</comment>
<evidence type="ECO:0000256" key="1">
    <source>
        <dbReference type="SAM" id="Coils"/>
    </source>
</evidence>
<keyword evidence="1" id="KW-0175">Coiled coil</keyword>
<dbReference type="Pfam" id="PF10140">
    <property type="entry name" value="YukC"/>
    <property type="match status" value="1"/>
</dbReference>
<protein>
    <submittedName>
        <fullName evidence="3">Type VII secretion protein EssB/YukC</fullName>
    </submittedName>
</protein>
<accession>A0AAJ1QI73</accession>
<name>A0AAJ1QI73_9BACI</name>
<keyword evidence="2" id="KW-0812">Transmembrane</keyword>
<feature type="coiled-coil region" evidence="1">
    <location>
        <begin position="380"/>
        <end position="421"/>
    </location>
</feature>
<keyword evidence="2" id="KW-1133">Transmembrane helix</keyword>